<reference evidence="1" key="1">
    <citation type="journal article" date="2021" name="PeerJ">
        <title>Extensive microbial diversity within the chicken gut microbiome revealed by metagenomics and culture.</title>
        <authorList>
            <person name="Gilroy R."/>
            <person name="Ravi A."/>
            <person name="Getino M."/>
            <person name="Pursley I."/>
            <person name="Horton D.L."/>
            <person name="Alikhan N.F."/>
            <person name="Baker D."/>
            <person name="Gharbi K."/>
            <person name="Hall N."/>
            <person name="Watson M."/>
            <person name="Adriaenssens E.M."/>
            <person name="Foster-Nyarko E."/>
            <person name="Jarju S."/>
            <person name="Secka A."/>
            <person name="Antonio M."/>
            <person name="Oren A."/>
            <person name="Chaudhuri R.R."/>
            <person name="La Ragione R."/>
            <person name="Hildebrand F."/>
            <person name="Pallen M.J."/>
        </authorList>
    </citation>
    <scope>NUCLEOTIDE SEQUENCE</scope>
    <source>
        <strain evidence="1">ChiGjej2B2-7701</strain>
    </source>
</reference>
<accession>A0A921LQT8</accession>
<dbReference type="PROSITE" id="PS51365">
    <property type="entry name" value="RENAL_DIPEPTIDASE_2"/>
    <property type="match status" value="1"/>
</dbReference>
<dbReference type="EMBL" id="DYVF01000021">
    <property type="protein sequence ID" value="HJG30279.1"/>
    <property type="molecule type" value="Genomic_DNA"/>
</dbReference>
<dbReference type="AlphaFoldDB" id="A0A921LQT8"/>
<dbReference type="Pfam" id="PF01244">
    <property type="entry name" value="Peptidase_M19"/>
    <property type="match status" value="1"/>
</dbReference>
<gene>
    <name evidence="1" type="ORF">K8U80_02655</name>
</gene>
<dbReference type="EC" id="3.4.13.-" evidence="1"/>
<keyword evidence="1" id="KW-0378">Hydrolase</keyword>
<organism evidence="1 2">
    <name type="scientific">Collinsella ihumii</name>
    <dbReference type="NCBI Taxonomy" id="1720204"/>
    <lineage>
        <taxon>Bacteria</taxon>
        <taxon>Bacillati</taxon>
        <taxon>Actinomycetota</taxon>
        <taxon>Coriobacteriia</taxon>
        <taxon>Coriobacteriales</taxon>
        <taxon>Coriobacteriaceae</taxon>
        <taxon>Collinsella</taxon>
    </lineage>
</organism>
<sequence>MAFPVLDMHCDTADRIAWPSLDPLFYQRASHAQFNPDDPAAAEDTSLDDNGCHLSLNKMGEIPWAQCFACFIYDEFSPEESIAFYRHVMDHLDDEIRAHADRIAQARTAADIRPHLESSGHVAVRTIENARLFAADPDLVGTLADEGVLMASLSWNARGPLASGNDAPEAGVTELGAEIIRRMEDARMVLDVSHLNDTCFADVLRLTTRPFVASHSNSRAVCGNPRNLTDAQFAEIRDRGGVVGLNYCPDFLRDDASSVEPTFDDLCRHVEHWLDLGGENSVALGSDFDGTDLPSCISSAAKTPELQAVFAERFGEDITRKLCYENALSFFEHWGR</sequence>
<evidence type="ECO:0000313" key="2">
    <source>
        <dbReference type="Proteomes" id="UP000746751"/>
    </source>
</evidence>
<keyword evidence="1" id="KW-0224">Dipeptidase</keyword>
<evidence type="ECO:0000313" key="1">
    <source>
        <dbReference type="EMBL" id="HJG30279.1"/>
    </source>
</evidence>
<dbReference type="GO" id="GO:0006508">
    <property type="term" value="P:proteolysis"/>
    <property type="evidence" value="ECO:0007669"/>
    <property type="project" value="InterPro"/>
</dbReference>
<dbReference type="PANTHER" id="PTHR10443:SF12">
    <property type="entry name" value="DIPEPTIDASE"/>
    <property type="match status" value="1"/>
</dbReference>
<dbReference type="InterPro" id="IPR008257">
    <property type="entry name" value="Pept_M19"/>
</dbReference>
<dbReference type="Gene3D" id="3.20.20.140">
    <property type="entry name" value="Metal-dependent hydrolases"/>
    <property type="match status" value="1"/>
</dbReference>
<keyword evidence="1" id="KW-0645">Protease</keyword>
<proteinExistence type="predicted"/>
<dbReference type="PANTHER" id="PTHR10443">
    <property type="entry name" value="MICROSOMAL DIPEPTIDASE"/>
    <property type="match status" value="1"/>
</dbReference>
<name>A0A921LQT8_9ACTN</name>
<protein>
    <submittedName>
        <fullName evidence="1">Membrane dipeptidase</fullName>
        <ecNumber evidence="1">3.4.13.-</ecNumber>
    </submittedName>
</protein>
<dbReference type="InterPro" id="IPR032466">
    <property type="entry name" value="Metal_Hydrolase"/>
</dbReference>
<dbReference type="GO" id="GO:0070573">
    <property type="term" value="F:metallodipeptidase activity"/>
    <property type="evidence" value="ECO:0007669"/>
    <property type="project" value="InterPro"/>
</dbReference>
<reference evidence="1" key="2">
    <citation type="submission" date="2021-09" db="EMBL/GenBank/DDBJ databases">
        <authorList>
            <person name="Gilroy R."/>
        </authorList>
    </citation>
    <scope>NUCLEOTIDE SEQUENCE</scope>
    <source>
        <strain evidence="1">ChiGjej2B2-7701</strain>
    </source>
</reference>
<comment type="caution">
    <text evidence="1">The sequence shown here is derived from an EMBL/GenBank/DDBJ whole genome shotgun (WGS) entry which is preliminary data.</text>
</comment>
<dbReference type="SUPFAM" id="SSF51556">
    <property type="entry name" value="Metallo-dependent hydrolases"/>
    <property type="match status" value="1"/>
</dbReference>
<dbReference type="Proteomes" id="UP000746751">
    <property type="component" value="Unassembled WGS sequence"/>
</dbReference>